<sequence>MNKIEFAAELERLLRDLPDEERKRSVDFYSEMIDDRMEDGESEEAAVAGLGSPRSVADGIMENAAGSISRRRKIDPWMIVLAVMASPIWLPILVSAAAVVLSLFVSVWSVILSFAAAAIGIAAGAVGGAAVSAVMFVTQPFADAVFILGCSIMLAGVAIFGVYASERLIVLSAKGTARLFKWSVSAAGAAGRRRV</sequence>
<name>A0A9D1SF55_9FIRM</name>
<organism evidence="2 3">
    <name type="scientific">Candidatus Ornithomonoglobus merdipullorum</name>
    <dbReference type="NCBI Taxonomy" id="2840895"/>
    <lineage>
        <taxon>Bacteria</taxon>
        <taxon>Bacillati</taxon>
        <taxon>Bacillota</taxon>
        <taxon>Clostridia</taxon>
        <taxon>Candidatus Ornithomonoglobus</taxon>
    </lineage>
</organism>
<gene>
    <name evidence="2" type="ORF">IAA61_10020</name>
</gene>
<feature type="transmembrane region" description="Helical" evidence="1">
    <location>
        <begin position="144"/>
        <end position="164"/>
    </location>
</feature>
<reference evidence="2" key="2">
    <citation type="journal article" date="2021" name="PeerJ">
        <title>Extensive microbial diversity within the chicken gut microbiome revealed by metagenomics and culture.</title>
        <authorList>
            <person name="Gilroy R."/>
            <person name="Ravi A."/>
            <person name="Getino M."/>
            <person name="Pursley I."/>
            <person name="Horton D.L."/>
            <person name="Alikhan N.F."/>
            <person name="Baker D."/>
            <person name="Gharbi K."/>
            <person name="Hall N."/>
            <person name="Watson M."/>
            <person name="Adriaenssens E.M."/>
            <person name="Foster-Nyarko E."/>
            <person name="Jarju S."/>
            <person name="Secka A."/>
            <person name="Antonio M."/>
            <person name="Oren A."/>
            <person name="Chaudhuri R.R."/>
            <person name="La Ragione R."/>
            <person name="Hildebrand F."/>
            <person name="Pallen M.J."/>
        </authorList>
    </citation>
    <scope>NUCLEOTIDE SEQUENCE</scope>
    <source>
        <strain evidence="2">USAMLcec3-3695</strain>
    </source>
</reference>
<accession>A0A9D1SF55</accession>
<reference evidence="2" key="1">
    <citation type="submission" date="2020-10" db="EMBL/GenBank/DDBJ databases">
        <authorList>
            <person name="Gilroy R."/>
        </authorList>
    </citation>
    <scope>NUCLEOTIDE SEQUENCE</scope>
    <source>
        <strain evidence="2">USAMLcec3-3695</strain>
    </source>
</reference>
<comment type="caution">
    <text evidence="2">The sequence shown here is derived from an EMBL/GenBank/DDBJ whole genome shotgun (WGS) entry which is preliminary data.</text>
</comment>
<keyword evidence="1" id="KW-1133">Transmembrane helix</keyword>
<keyword evidence="1" id="KW-0812">Transmembrane</keyword>
<dbReference type="EMBL" id="DVNB01000102">
    <property type="protein sequence ID" value="HIU58129.1"/>
    <property type="molecule type" value="Genomic_DNA"/>
</dbReference>
<dbReference type="Proteomes" id="UP000824109">
    <property type="component" value="Unassembled WGS sequence"/>
</dbReference>
<dbReference type="Pfam" id="PF22564">
    <property type="entry name" value="HAAS"/>
    <property type="match status" value="1"/>
</dbReference>
<proteinExistence type="predicted"/>
<dbReference type="AlphaFoldDB" id="A0A9D1SF55"/>
<evidence type="ECO:0000313" key="3">
    <source>
        <dbReference type="Proteomes" id="UP000824109"/>
    </source>
</evidence>
<protein>
    <submittedName>
        <fullName evidence="2">DUF1700 domain-containing protein</fullName>
    </submittedName>
</protein>
<keyword evidence="1" id="KW-0472">Membrane</keyword>
<feature type="transmembrane region" description="Helical" evidence="1">
    <location>
        <begin position="111"/>
        <end position="137"/>
    </location>
</feature>
<evidence type="ECO:0000313" key="2">
    <source>
        <dbReference type="EMBL" id="HIU58129.1"/>
    </source>
</evidence>
<feature type="transmembrane region" description="Helical" evidence="1">
    <location>
        <begin position="77"/>
        <end position="105"/>
    </location>
</feature>
<evidence type="ECO:0000256" key="1">
    <source>
        <dbReference type="SAM" id="Phobius"/>
    </source>
</evidence>